<evidence type="ECO:0000256" key="9">
    <source>
        <dbReference type="ARBA" id="ARBA00022737"/>
    </source>
</evidence>
<dbReference type="SMART" id="SM00220">
    <property type="entry name" value="S_TKc"/>
    <property type="match status" value="1"/>
</dbReference>
<keyword evidence="17" id="KW-0325">Glycoprotein</keyword>
<dbReference type="PANTHER" id="PTHR47986">
    <property type="entry name" value="OSJNBA0070M12.3 PROTEIN"/>
    <property type="match status" value="1"/>
</dbReference>
<dbReference type="FunFam" id="3.30.200.20:FF:000226">
    <property type="entry name" value="receptor protein kinase TMK1"/>
    <property type="match status" value="1"/>
</dbReference>
<feature type="compositionally biased region" description="Polar residues" evidence="21">
    <location>
        <begin position="912"/>
        <end position="926"/>
    </location>
</feature>
<comment type="catalytic activity">
    <reaction evidence="18">
        <text>L-threonyl-[protein] + ATP = O-phospho-L-threonyl-[protein] + ADP + H(+)</text>
        <dbReference type="Rhea" id="RHEA:46608"/>
        <dbReference type="Rhea" id="RHEA-COMP:11060"/>
        <dbReference type="Rhea" id="RHEA-COMP:11605"/>
        <dbReference type="ChEBI" id="CHEBI:15378"/>
        <dbReference type="ChEBI" id="CHEBI:30013"/>
        <dbReference type="ChEBI" id="CHEBI:30616"/>
        <dbReference type="ChEBI" id="CHEBI:61977"/>
        <dbReference type="ChEBI" id="CHEBI:456216"/>
        <dbReference type="EC" id="2.7.11.1"/>
    </reaction>
</comment>
<evidence type="ECO:0000256" key="4">
    <source>
        <dbReference type="ARBA" id="ARBA00022527"/>
    </source>
</evidence>
<dbReference type="Pfam" id="PF13855">
    <property type="entry name" value="LRR_8"/>
    <property type="match status" value="2"/>
</dbReference>
<dbReference type="SMART" id="SM00369">
    <property type="entry name" value="LRR_TYP"/>
    <property type="match status" value="4"/>
</dbReference>
<evidence type="ECO:0000256" key="20">
    <source>
        <dbReference type="PROSITE-ProRule" id="PRU10141"/>
    </source>
</evidence>
<dbReference type="GO" id="GO:0016020">
    <property type="term" value="C:membrane"/>
    <property type="evidence" value="ECO:0007669"/>
    <property type="project" value="UniProtKB-SubCell"/>
</dbReference>
<keyword evidence="5" id="KW-0433">Leucine-rich repeat</keyword>
<evidence type="ECO:0000256" key="12">
    <source>
        <dbReference type="ARBA" id="ARBA00022840"/>
    </source>
</evidence>
<comment type="caution">
    <text evidence="25">The sequence shown here is derived from an EMBL/GenBank/DDBJ whole genome shotgun (WGS) entry which is preliminary data.</text>
</comment>
<dbReference type="Pfam" id="PF00560">
    <property type="entry name" value="LRR_1"/>
    <property type="match status" value="1"/>
</dbReference>
<evidence type="ECO:0000256" key="18">
    <source>
        <dbReference type="ARBA" id="ARBA00047899"/>
    </source>
</evidence>
<dbReference type="Gene3D" id="1.10.510.10">
    <property type="entry name" value="Transferase(Phosphotransferase) domain 1"/>
    <property type="match status" value="1"/>
</dbReference>
<keyword evidence="8 23" id="KW-0732">Signal</keyword>
<evidence type="ECO:0000256" key="16">
    <source>
        <dbReference type="ARBA" id="ARBA00023170"/>
    </source>
</evidence>
<keyword evidence="7 22" id="KW-0812">Transmembrane</keyword>
<gene>
    <name evidence="25" type="ORF">MERR_LOCUS223</name>
</gene>
<dbReference type="OrthoDB" id="978612at2759"/>
<evidence type="ECO:0000256" key="11">
    <source>
        <dbReference type="ARBA" id="ARBA00022777"/>
    </source>
</evidence>
<keyword evidence="4" id="KW-0723">Serine/threonine-protein kinase</keyword>
<keyword evidence="11" id="KW-0418">Kinase</keyword>
<keyword evidence="12 20" id="KW-0067">ATP-binding</keyword>
<dbReference type="SUPFAM" id="SSF52058">
    <property type="entry name" value="L domain-like"/>
    <property type="match status" value="1"/>
</dbReference>
<dbReference type="InterPro" id="IPR003591">
    <property type="entry name" value="Leu-rich_rpt_typical-subtyp"/>
</dbReference>
<keyword evidence="15" id="KW-1015">Disulfide bond</keyword>
<protein>
    <recommendedName>
        <fullName evidence="3">non-specific serine/threonine protein kinase</fullName>
        <ecNumber evidence="3">2.7.11.1</ecNumber>
    </recommendedName>
</protein>
<keyword evidence="9" id="KW-0677">Repeat</keyword>
<comment type="subcellular location">
    <subcellularLocation>
        <location evidence="1">Membrane</location>
        <topology evidence="1">Single-pass membrane protein</topology>
    </subcellularLocation>
</comment>
<evidence type="ECO:0000256" key="5">
    <source>
        <dbReference type="ARBA" id="ARBA00022614"/>
    </source>
</evidence>
<dbReference type="InterPro" id="IPR000719">
    <property type="entry name" value="Prot_kinase_dom"/>
</dbReference>
<feature type="region of interest" description="Disordered" evidence="21">
    <location>
        <begin position="912"/>
        <end position="943"/>
    </location>
</feature>
<keyword evidence="26" id="KW-1185">Reference proteome</keyword>
<dbReference type="EC" id="2.7.11.1" evidence="3"/>
<dbReference type="FunFam" id="3.80.10.10:FF:000190">
    <property type="entry name" value="Receptor-like kinase TMK4"/>
    <property type="match status" value="1"/>
</dbReference>
<evidence type="ECO:0000256" key="7">
    <source>
        <dbReference type="ARBA" id="ARBA00022692"/>
    </source>
</evidence>
<dbReference type="InterPro" id="IPR052422">
    <property type="entry name" value="Auxin_Ser/Thr_Kinase"/>
</dbReference>
<evidence type="ECO:0000256" key="6">
    <source>
        <dbReference type="ARBA" id="ARBA00022679"/>
    </source>
</evidence>
<evidence type="ECO:0000256" key="1">
    <source>
        <dbReference type="ARBA" id="ARBA00004167"/>
    </source>
</evidence>
<evidence type="ECO:0000256" key="21">
    <source>
        <dbReference type="SAM" id="MobiDB-lite"/>
    </source>
</evidence>
<dbReference type="Gene3D" id="3.80.10.10">
    <property type="entry name" value="Ribonuclease Inhibitor"/>
    <property type="match status" value="2"/>
</dbReference>
<dbReference type="InterPro" id="IPR013210">
    <property type="entry name" value="LRR_N_plant-typ"/>
</dbReference>
<evidence type="ECO:0000256" key="22">
    <source>
        <dbReference type="SAM" id="Phobius"/>
    </source>
</evidence>
<dbReference type="GO" id="GO:0005524">
    <property type="term" value="F:ATP binding"/>
    <property type="evidence" value="ECO:0007669"/>
    <property type="project" value="UniProtKB-UniRule"/>
</dbReference>
<evidence type="ECO:0000313" key="25">
    <source>
        <dbReference type="EMBL" id="CAA7012989.1"/>
    </source>
</evidence>
<name>A0A6D2HB33_9BRAS</name>
<evidence type="ECO:0000256" key="23">
    <source>
        <dbReference type="SAM" id="SignalP"/>
    </source>
</evidence>
<evidence type="ECO:0000256" key="8">
    <source>
        <dbReference type="ARBA" id="ARBA00022729"/>
    </source>
</evidence>
<dbReference type="InterPro" id="IPR017441">
    <property type="entry name" value="Protein_kinase_ATP_BS"/>
</dbReference>
<evidence type="ECO:0000256" key="15">
    <source>
        <dbReference type="ARBA" id="ARBA00023157"/>
    </source>
</evidence>
<keyword evidence="6" id="KW-0808">Transferase</keyword>
<feature type="compositionally biased region" description="Polar residues" evidence="21">
    <location>
        <begin position="933"/>
        <end position="943"/>
    </location>
</feature>
<evidence type="ECO:0000256" key="13">
    <source>
        <dbReference type="ARBA" id="ARBA00022989"/>
    </source>
</evidence>
<dbReference type="InterPro" id="IPR001611">
    <property type="entry name" value="Leu-rich_rpt"/>
</dbReference>
<dbReference type="InterPro" id="IPR011009">
    <property type="entry name" value="Kinase-like_dom_sf"/>
</dbReference>
<dbReference type="CDD" id="cd14066">
    <property type="entry name" value="STKc_IRAK"/>
    <property type="match status" value="1"/>
</dbReference>
<feature type="chain" id="PRO_5025662962" description="non-specific serine/threonine protein kinase" evidence="23">
    <location>
        <begin position="25"/>
        <end position="943"/>
    </location>
</feature>
<evidence type="ECO:0000256" key="3">
    <source>
        <dbReference type="ARBA" id="ARBA00012513"/>
    </source>
</evidence>
<keyword evidence="10 20" id="KW-0547">Nucleotide-binding</keyword>
<comment type="catalytic activity">
    <reaction evidence="19">
        <text>L-seryl-[protein] + ATP = O-phospho-L-seryl-[protein] + ADP + H(+)</text>
        <dbReference type="Rhea" id="RHEA:17989"/>
        <dbReference type="Rhea" id="RHEA-COMP:9863"/>
        <dbReference type="Rhea" id="RHEA-COMP:11604"/>
        <dbReference type="ChEBI" id="CHEBI:15378"/>
        <dbReference type="ChEBI" id="CHEBI:29999"/>
        <dbReference type="ChEBI" id="CHEBI:30616"/>
        <dbReference type="ChEBI" id="CHEBI:83421"/>
        <dbReference type="ChEBI" id="CHEBI:456216"/>
        <dbReference type="EC" id="2.7.11.1"/>
    </reaction>
</comment>
<dbReference type="GO" id="GO:0004674">
    <property type="term" value="F:protein serine/threonine kinase activity"/>
    <property type="evidence" value="ECO:0007669"/>
    <property type="project" value="UniProtKB-KW"/>
</dbReference>
<proteinExistence type="inferred from homology"/>
<comment type="similarity">
    <text evidence="2">Belongs to the protein kinase superfamily. Ser/Thr protein kinase family.</text>
</comment>
<keyword evidence="16" id="KW-0675">Receptor</keyword>
<evidence type="ECO:0000256" key="17">
    <source>
        <dbReference type="ARBA" id="ARBA00023180"/>
    </source>
</evidence>
<feature type="signal peptide" evidence="23">
    <location>
        <begin position="1"/>
        <end position="24"/>
    </location>
</feature>
<dbReference type="PROSITE" id="PS00107">
    <property type="entry name" value="PROTEIN_KINASE_ATP"/>
    <property type="match status" value="1"/>
</dbReference>
<dbReference type="PANTHER" id="PTHR47986:SF10">
    <property type="entry name" value="RECEPTOR-LIKE KINASE TMK4"/>
    <property type="match status" value="1"/>
</dbReference>
<evidence type="ECO:0000256" key="2">
    <source>
        <dbReference type="ARBA" id="ARBA00008684"/>
    </source>
</evidence>
<sequence>MEALTPHLLLFLLFSVSFISVSVADDGAAMLALAKSLRPPPSDWSTTSSADFCKWTGVRCTSGRVTSISLDDKSLSGGVAPEISTLSELKTVALQRNKLSGKIPSLAKLSNLQEIYMDENDFDGVEPGAFSGLTSLQILSLSDNGKLSPWSFPSELEDSTSLTTIYLDNTTISGALPNIFDSLPSLQNLRLSYNNLTGPLPPSLAKSSIQNLWINNQDSGMSGTIEVLSGMTSLSQAWLHKNQFVGPIPDLSKSENLFDLQLRDNQLTGIVSPSLFSLGSLKNISLDNNRFQGPLPSFPPGVEKVSIGKNAFCTTEAGKICSPQVMTLLAVAGGLGFPSMLAESWQGDNACGGWAYVTCDSDGKNVVTLNLGKHGFAGFISPAIANLTSLKSLYLNDNNLTGVIPKELTSMTSLRLIDVTNNNLSGEIPKFPDLVKFNYKPGNSLIGTNVKDSSKPGTGSKPGSGPGGSSSGGGGGGGSKAPVIIGVIVAVLVFLAILGFVVYKFVMKKKYGKFRRTDPEKAAGKVVVSDAVALSNGGGSGGGYANGNGNGANNFNSLNSASSGDNSDRFLLEGGSVTIPMEVLRQVTNNFSEKNILGRGGFGVVYAGELHDGTKTAVKRMECAAMGNKGMSEFQAEIAVLTKVRHRHLVALLGYCVNGNERLLVYEYMPQGNLGQHLFEYGELGYAPLTWKQRVSIALDVARGVEYLHSLAQQSFIHRDLKPSNILLGDDMRAKVADFGLVKNAPDGKYSVETRLAGTFGYLAPEYAATGRVTTKVDVYAFGVVLMEMITGRKALDDSLPDERSHLVSWFRRVLITKEIISKAIDQTIEDDEETLESIQRVAELAGHCTAREPQQRPDMGHAVNVLGPLVEKWKPSCQEEEEEESSGIDVNNMSLPQALMRWQNEGTSTSMFNGDFSYSQTQTSIPPKPSGFPNTFDSTDGR</sequence>
<keyword evidence="13 22" id="KW-1133">Transmembrane helix</keyword>
<dbReference type="EMBL" id="CACVBM020000011">
    <property type="protein sequence ID" value="CAA7012989.1"/>
    <property type="molecule type" value="Genomic_DNA"/>
</dbReference>
<feature type="binding site" evidence="20">
    <location>
        <position position="619"/>
    </location>
    <ligand>
        <name>ATP</name>
        <dbReference type="ChEBI" id="CHEBI:30616"/>
    </ligand>
</feature>
<feature type="domain" description="Protein kinase" evidence="24">
    <location>
        <begin position="591"/>
        <end position="871"/>
    </location>
</feature>
<feature type="region of interest" description="Disordered" evidence="21">
    <location>
        <begin position="447"/>
        <end position="475"/>
    </location>
</feature>
<evidence type="ECO:0000259" key="24">
    <source>
        <dbReference type="PROSITE" id="PS50011"/>
    </source>
</evidence>
<reference evidence="25" key="1">
    <citation type="submission" date="2020-01" db="EMBL/GenBank/DDBJ databases">
        <authorList>
            <person name="Mishra B."/>
        </authorList>
    </citation>
    <scope>NUCLEOTIDE SEQUENCE [LARGE SCALE GENOMIC DNA]</scope>
</reference>
<organism evidence="25 26">
    <name type="scientific">Microthlaspi erraticum</name>
    <dbReference type="NCBI Taxonomy" id="1685480"/>
    <lineage>
        <taxon>Eukaryota</taxon>
        <taxon>Viridiplantae</taxon>
        <taxon>Streptophyta</taxon>
        <taxon>Embryophyta</taxon>
        <taxon>Tracheophyta</taxon>
        <taxon>Spermatophyta</taxon>
        <taxon>Magnoliopsida</taxon>
        <taxon>eudicotyledons</taxon>
        <taxon>Gunneridae</taxon>
        <taxon>Pentapetalae</taxon>
        <taxon>rosids</taxon>
        <taxon>malvids</taxon>
        <taxon>Brassicales</taxon>
        <taxon>Brassicaceae</taxon>
        <taxon>Coluteocarpeae</taxon>
        <taxon>Microthlaspi</taxon>
    </lineage>
</organism>
<dbReference type="Pfam" id="PF07714">
    <property type="entry name" value="PK_Tyr_Ser-Thr"/>
    <property type="match status" value="1"/>
</dbReference>
<evidence type="ECO:0000256" key="14">
    <source>
        <dbReference type="ARBA" id="ARBA00023136"/>
    </source>
</evidence>
<dbReference type="Pfam" id="PF08263">
    <property type="entry name" value="LRRNT_2"/>
    <property type="match status" value="2"/>
</dbReference>
<dbReference type="AlphaFoldDB" id="A0A6D2HB33"/>
<feature type="transmembrane region" description="Helical" evidence="22">
    <location>
        <begin position="483"/>
        <end position="506"/>
    </location>
</feature>
<feature type="compositionally biased region" description="Gly residues" evidence="21">
    <location>
        <begin position="460"/>
        <end position="475"/>
    </location>
</feature>
<keyword evidence="14 22" id="KW-0472">Membrane</keyword>
<accession>A0A6D2HB33</accession>
<dbReference type="Proteomes" id="UP000467841">
    <property type="component" value="Unassembled WGS sequence"/>
</dbReference>
<dbReference type="PROSITE" id="PS00108">
    <property type="entry name" value="PROTEIN_KINASE_ST"/>
    <property type="match status" value="1"/>
</dbReference>
<dbReference type="FunFam" id="3.80.10.10:FF:000129">
    <property type="entry name" value="Leucine-rich repeat receptor-like kinase"/>
    <property type="match status" value="1"/>
</dbReference>
<evidence type="ECO:0000313" key="26">
    <source>
        <dbReference type="Proteomes" id="UP000467841"/>
    </source>
</evidence>
<dbReference type="InterPro" id="IPR001245">
    <property type="entry name" value="Ser-Thr/Tyr_kinase_cat_dom"/>
</dbReference>
<evidence type="ECO:0000256" key="19">
    <source>
        <dbReference type="ARBA" id="ARBA00048679"/>
    </source>
</evidence>
<dbReference type="Gene3D" id="3.30.200.20">
    <property type="entry name" value="Phosphorylase Kinase, domain 1"/>
    <property type="match status" value="1"/>
</dbReference>
<dbReference type="InterPro" id="IPR032675">
    <property type="entry name" value="LRR_dom_sf"/>
</dbReference>
<dbReference type="PROSITE" id="PS50011">
    <property type="entry name" value="PROTEIN_KINASE_DOM"/>
    <property type="match status" value="1"/>
</dbReference>
<dbReference type="InterPro" id="IPR008271">
    <property type="entry name" value="Ser/Thr_kinase_AS"/>
</dbReference>
<evidence type="ECO:0000256" key="10">
    <source>
        <dbReference type="ARBA" id="ARBA00022741"/>
    </source>
</evidence>
<dbReference type="SUPFAM" id="SSF56112">
    <property type="entry name" value="Protein kinase-like (PK-like)"/>
    <property type="match status" value="1"/>
</dbReference>
<dbReference type="FunFam" id="1.10.510.10:FF:000198">
    <property type="entry name" value="receptor protein kinase TMK1"/>
    <property type="match status" value="1"/>
</dbReference>